<organism evidence="1 2">
    <name type="scientific">Oceanobacillus locisalsi</name>
    <dbReference type="NCBI Taxonomy" id="546107"/>
    <lineage>
        <taxon>Bacteria</taxon>
        <taxon>Bacillati</taxon>
        <taxon>Bacillota</taxon>
        <taxon>Bacilli</taxon>
        <taxon>Bacillales</taxon>
        <taxon>Bacillaceae</taxon>
        <taxon>Oceanobacillus</taxon>
    </lineage>
</organism>
<dbReference type="SUPFAM" id="SSF51126">
    <property type="entry name" value="Pectin lyase-like"/>
    <property type="match status" value="1"/>
</dbReference>
<dbReference type="RefSeq" id="WP_379590780.1">
    <property type="nucleotide sequence ID" value="NZ_JBHTKK010000002.1"/>
</dbReference>
<proteinExistence type="predicted"/>
<keyword evidence="2" id="KW-1185">Reference proteome</keyword>
<sequence length="135" mass="14483">MDGENLNGTDGKHALVVLENKNYINIEGLTIENVTTDIIDETVMEIFISGASSHITVKDNTVKGIKTEHEEGNGGHGIAVYGTGLMNDINIIHKTTEDLKLGTSESIVLNGVINGFMIDGNRVLYSDNIGIDLIG</sequence>
<dbReference type="Gene3D" id="2.160.20.10">
    <property type="entry name" value="Single-stranded right-handed beta-helix, Pectin lyase-like"/>
    <property type="match status" value="1"/>
</dbReference>
<dbReference type="InterPro" id="IPR011050">
    <property type="entry name" value="Pectin_lyase_fold/virulence"/>
</dbReference>
<dbReference type="EMBL" id="JBHTKK010000002">
    <property type="protein sequence ID" value="MFD1065207.1"/>
    <property type="molecule type" value="Genomic_DNA"/>
</dbReference>
<evidence type="ECO:0000313" key="2">
    <source>
        <dbReference type="Proteomes" id="UP001597041"/>
    </source>
</evidence>
<name>A0ABW3NCI6_9BACI</name>
<gene>
    <name evidence="1" type="ORF">ACFQ19_04135</name>
</gene>
<reference evidence="2" key="1">
    <citation type="journal article" date="2019" name="Int. J. Syst. Evol. Microbiol.">
        <title>The Global Catalogue of Microorganisms (GCM) 10K type strain sequencing project: providing services to taxonomists for standard genome sequencing and annotation.</title>
        <authorList>
            <consortium name="The Broad Institute Genomics Platform"/>
            <consortium name="The Broad Institute Genome Sequencing Center for Infectious Disease"/>
            <person name="Wu L."/>
            <person name="Ma J."/>
        </authorList>
    </citation>
    <scope>NUCLEOTIDE SEQUENCE [LARGE SCALE GENOMIC DNA]</scope>
    <source>
        <strain evidence="2">CCUG 56608</strain>
    </source>
</reference>
<evidence type="ECO:0008006" key="3">
    <source>
        <dbReference type="Google" id="ProtNLM"/>
    </source>
</evidence>
<evidence type="ECO:0000313" key="1">
    <source>
        <dbReference type="EMBL" id="MFD1065207.1"/>
    </source>
</evidence>
<dbReference type="Proteomes" id="UP001597041">
    <property type="component" value="Unassembled WGS sequence"/>
</dbReference>
<comment type="caution">
    <text evidence="1">The sequence shown here is derived from an EMBL/GenBank/DDBJ whole genome shotgun (WGS) entry which is preliminary data.</text>
</comment>
<dbReference type="InterPro" id="IPR012334">
    <property type="entry name" value="Pectin_lyas_fold"/>
</dbReference>
<protein>
    <recommendedName>
        <fullName evidence="3">Right handed beta helix domain-containing protein</fullName>
    </recommendedName>
</protein>
<accession>A0ABW3NCI6</accession>